<dbReference type="KEGG" id="ccro:CMC5_080300"/>
<dbReference type="Proteomes" id="UP000067626">
    <property type="component" value="Chromosome"/>
</dbReference>
<dbReference type="RefSeq" id="WP_050435211.1">
    <property type="nucleotide sequence ID" value="NZ_CP012159.1"/>
</dbReference>
<gene>
    <name evidence="8" type="ORF">CMC5_080300</name>
</gene>
<evidence type="ECO:0000313" key="9">
    <source>
        <dbReference type="Proteomes" id="UP000067626"/>
    </source>
</evidence>
<dbReference type="EMBL" id="CP012159">
    <property type="protein sequence ID" value="AKT43793.1"/>
    <property type="molecule type" value="Genomic_DNA"/>
</dbReference>
<dbReference type="Pfam" id="PF04055">
    <property type="entry name" value="Radical_SAM"/>
    <property type="match status" value="1"/>
</dbReference>
<keyword evidence="4" id="KW-0408">Iron</keyword>
<evidence type="ECO:0000313" key="8">
    <source>
        <dbReference type="EMBL" id="AKT43793.1"/>
    </source>
</evidence>
<organism evidence="8 9">
    <name type="scientific">Chondromyces crocatus</name>
    <dbReference type="NCBI Taxonomy" id="52"/>
    <lineage>
        <taxon>Bacteria</taxon>
        <taxon>Pseudomonadati</taxon>
        <taxon>Myxococcota</taxon>
        <taxon>Polyangia</taxon>
        <taxon>Polyangiales</taxon>
        <taxon>Polyangiaceae</taxon>
        <taxon>Chondromyces</taxon>
    </lineage>
</organism>
<comment type="similarity">
    <text evidence="6">Belongs to the radical SAM superfamily. Anaerobic sulfatase-maturating enzyme family.</text>
</comment>
<dbReference type="PANTHER" id="PTHR43273">
    <property type="entry name" value="ANAEROBIC SULFATASE-MATURATING ENZYME HOMOLOG ASLB-RELATED"/>
    <property type="match status" value="1"/>
</dbReference>
<reference evidence="8 9" key="1">
    <citation type="submission" date="2015-07" db="EMBL/GenBank/DDBJ databases">
        <title>Genome analysis of myxobacterium Chondromyces crocatus Cm c5 reveals a high potential for natural compound synthesis and the genetic basis for the loss of fruiting body formation.</title>
        <authorList>
            <person name="Zaburannyi N."/>
            <person name="Bunk B."/>
            <person name="Maier J."/>
            <person name="Overmann J."/>
            <person name="Mueller R."/>
        </authorList>
    </citation>
    <scope>NUCLEOTIDE SEQUENCE [LARGE SCALE GENOMIC DNA]</scope>
    <source>
        <strain evidence="8 9">Cm c5</strain>
    </source>
</reference>
<dbReference type="InterPro" id="IPR013785">
    <property type="entry name" value="Aldolase_TIM"/>
</dbReference>
<evidence type="ECO:0000256" key="5">
    <source>
        <dbReference type="ARBA" id="ARBA00023014"/>
    </source>
</evidence>
<dbReference type="SUPFAM" id="SSF102114">
    <property type="entry name" value="Radical SAM enzymes"/>
    <property type="match status" value="1"/>
</dbReference>
<dbReference type="SFLD" id="SFLDS00029">
    <property type="entry name" value="Radical_SAM"/>
    <property type="match status" value="1"/>
</dbReference>
<dbReference type="PANTHER" id="PTHR43273:SF3">
    <property type="entry name" value="ANAEROBIC SULFATASE-MATURATING ENZYME HOMOLOG ASLB-RELATED"/>
    <property type="match status" value="1"/>
</dbReference>
<evidence type="ECO:0000256" key="3">
    <source>
        <dbReference type="ARBA" id="ARBA00022723"/>
    </source>
</evidence>
<dbReference type="InterPro" id="IPR058240">
    <property type="entry name" value="rSAM_sf"/>
</dbReference>
<dbReference type="AlphaFoldDB" id="A0A0K1ET39"/>
<evidence type="ECO:0000256" key="6">
    <source>
        <dbReference type="ARBA" id="ARBA00023601"/>
    </source>
</evidence>
<keyword evidence="2" id="KW-0949">S-adenosyl-L-methionine</keyword>
<proteinExistence type="inferred from homology"/>
<dbReference type="InterPro" id="IPR023867">
    <property type="entry name" value="Sulphatase_maturase_rSAM"/>
</dbReference>
<evidence type="ECO:0000259" key="7">
    <source>
        <dbReference type="Pfam" id="PF04055"/>
    </source>
</evidence>
<keyword evidence="9" id="KW-1185">Reference proteome</keyword>
<dbReference type="CDD" id="cd01335">
    <property type="entry name" value="Radical_SAM"/>
    <property type="match status" value="1"/>
</dbReference>
<dbReference type="SFLD" id="SFLDG01067">
    <property type="entry name" value="SPASM/twitch_domain_containing"/>
    <property type="match status" value="1"/>
</dbReference>
<dbReference type="InterPro" id="IPR007197">
    <property type="entry name" value="rSAM"/>
</dbReference>
<comment type="cofactor">
    <cofactor evidence="1">
        <name>[4Fe-4S] cluster</name>
        <dbReference type="ChEBI" id="CHEBI:49883"/>
    </cofactor>
</comment>
<sequence length="401" mass="45340">MVQIPARTVHYIVKVSKFCNLRCRYCYELPELGNPDAMSLERLDRMYTHIADHYGTQERPTRVVLVWHGGEPLIQAPDLYWETFARQKTIFGAHPQITVENVVQTNLTLLDDERIRLLKEGFQGVGVSIDLFGGLRVNLAGKDSQARVLSNIDRLRAASVRFGGISVLTRRNFHEVKKIFRFYERLTMSFRLLPLFPGAFDGQHADYSIKADEVLEAFCTVADLWLESDKVFDAIPVTGHIQAVARRLRGNTRPVYYNRRDWETAIMVNTNGDAFGYPEAYDAAYCYGNIFNTSVTDLLSSESRERSVKASEMRMALSCARCTYFGSCSGYSMAEDNHQYIGPEAHGIALCHVERNLMQHIETRLKQTGLFSDAGFVDPAGAASRRLDETLQENPSLSVPA</sequence>
<dbReference type="Gene3D" id="3.20.20.70">
    <property type="entry name" value="Aldolase class I"/>
    <property type="match status" value="1"/>
</dbReference>
<dbReference type="GO" id="GO:0051536">
    <property type="term" value="F:iron-sulfur cluster binding"/>
    <property type="evidence" value="ECO:0007669"/>
    <property type="project" value="UniProtKB-KW"/>
</dbReference>
<dbReference type="OrthoDB" id="9782387at2"/>
<accession>A0A0K1ET39</accession>
<dbReference type="SFLD" id="SFLDG01072">
    <property type="entry name" value="dehydrogenase_like"/>
    <property type="match status" value="1"/>
</dbReference>
<dbReference type="GO" id="GO:0016491">
    <property type="term" value="F:oxidoreductase activity"/>
    <property type="evidence" value="ECO:0007669"/>
    <property type="project" value="InterPro"/>
</dbReference>
<feature type="domain" description="Radical SAM core" evidence="7">
    <location>
        <begin position="14"/>
        <end position="182"/>
    </location>
</feature>
<evidence type="ECO:0000256" key="2">
    <source>
        <dbReference type="ARBA" id="ARBA00022691"/>
    </source>
</evidence>
<keyword evidence="3" id="KW-0479">Metal-binding</keyword>
<dbReference type="SFLD" id="SFLDG01386">
    <property type="entry name" value="main_SPASM_domain-containing"/>
    <property type="match status" value="1"/>
</dbReference>
<protein>
    <submittedName>
        <fullName evidence="8">Radical SAM protein</fullName>
    </submittedName>
</protein>
<evidence type="ECO:0000256" key="4">
    <source>
        <dbReference type="ARBA" id="ARBA00023004"/>
    </source>
</evidence>
<name>A0A0K1ET39_CHOCO</name>
<dbReference type="GO" id="GO:0046872">
    <property type="term" value="F:metal ion binding"/>
    <property type="evidence" value="ECO:0007669"/>
    <property type="project" value="UniProtKB-KW"/>
</dbReference>
<keyword evidence="5" id="KW-0411">Iron-sulfur</keyword>
<dbReference type="STRING" id="52.CMC5_080300"/>
<evidence type="ECO:0000256" key="1">
    <source>
        <dbReference type="ARBA" id="ARBA00001966"/>
    </source>
</evidence>